<dbReference type="Proteomes" id="UP001221757">
    <property type="component" value="Unassembled WGS sequence"/>
</dbReference>
<evidence type="ECO:0008006" key="3">
    <source>
        <dbReference type="Google" id="ProtNLM"/>
    </source>
</evidence>
<accession>A0AAD7DAZ9</accession>
<reference evidence="1" key="1">
    <citation type="submission" date="2023-03" db="EMBL/GenBank/DDBJ databases">
        <title>Massive genome expansion in bonnet fungi (Mycena s.s.) driven by repeated elements and novel gene families across ecological guilds.</title>
        <authorList>
            <consortium name="Lawrence Berkeley National Laboratory"/>
            <person name="Harder C.B."/>
            <person name="Miyauchi S."/>
            <person name="Viragh M."/>
            <person name="Kuo A."/>
            <person name="Thoen E."/>
            <person name="Andreopoulos B."/>
            <person name="Lu D."/>
            <person name="Skrede I."/>
            <person name="Drula E."/>
            <person name="Henrissat B."/>
            <person name="Morin E."/>
            <person name="Kohler A."/>
            <person name="Barry K."/>
            <person name="LaButti K."/>
            <person name="Morin E."/>
            <person name="Salamov A."/>
            <person name="Lipzen A."/>
            <person name="Mereny Z."/>
            <person name="Hegedus B."/>
            <person name="Baldrian P."/>
            <person name="Stursova M."/>
            <person name="Weitz H."/>
            <person name="Taylor A."/>
            <person name="Grigoriev I.V."/>
            <person name="Nagy L.G."/>
            <person name="Martin F."/>
            <person name="Kauserud H."/>
        </authorList>
    </citation>
    <scope>NUCLEOTIDE SEQUENCE</scope>
    <source>
        <strain evidence="1">CBHHK067</strain>
    </source>
</reference>
<proteinExistence type="predicted"/>
<dbReference type="SUPFAM" id="SSF51316">
    <property type="entry name" value="Mss4-like"/>
    <property type="match status" value="1"/>
</dbReference>
<dbReference type="AlphaFoldDB" id="A0AAD7DAZ9"/>
<dbReference type="EMBL" id="JARKIE010000088">
    <property type="protein sequence ID" value="KAJ7687381.1"/>
    <property type="molecule type" value="Genomic_DNA"/>
</dbReference>
<sequence length="133" mass="15252">MNGLCLGCRAPRASLIFWPGSAFIWTIHMPAAAFAWTHAKPHDAALDKYVTEGKPWKTRYRCKNCGCCVGSYNTKTENWSVWGTQLERNEGGITKNWEVVKPTAHIFYETRLVDVDDELSKWEGYEYKSTRIS</sequence>
<dbReference type="InterPro" id="IPR011057">
    <property type="entry name" value="Mss4-like_sf"/>
</dbReference>
<comment type="caution">
    <text evidence="1">The sequence shown here is derived from an EMBL/GenBank/DDBJ whole genome shotgun (WGS) entry which is preliminary data.</text>
</comment>
<name>A0AAD7DAZ9_MYCRO</name>
<protein>
    <recommendedName>
        <fullName evidence="3">CENP-V/GFA domain-containing protein</fullName>
    </recommendedName>
</protein>
<organism evidence="1 2">
    <name type="scientific">Mycena rosella</name>
    <name type="common">Pink bonnet</name>
    <name type="synonym">Agaricus rosellus</name>
    <dbReference type="NCBI Taxonomy" id="1033263"/>
    <lineage>
        <taxon>Eukaryota</taxon>
        <taxon>Fungi</taxon>
        <taxon>Dikarya</taxon>
        <taxon>Basidiomycota</taxon>
        <taxon>Agaricomycotina</taxon>
        <taxon>Agaricomycetes</taxon>
        <taxon>Agaricomycetidae</taxon>
        <taxon>Agaricales</taxon>
        <taxon>Marasmiineae</taxon>
        <taxon>Mycenaceae</taxon>
        <taxon>Mycena</taxon>
    </lineage>
</organism>
<evidence type="ECO:0000313" key="2">
    <source>
        <dbReference type="Proteomes" id="UP001221757"/>
    </source>
</evidence>
<evidence type="ECO:0000313" key="1">
    <source>
        <dbReference type="EMBL" id="KAJ7687381.1"/>
    </source>
</evidence>
<keyword evidence="2" id="KW-1185">Reference proteome</keyword>
<gene>
    <name evidence="1" type="ORF">B0H17DRAFT_1070030</name>
</gene>
<dbReference type="Gene3D" id="3.90.1590.10">
    <property type="entry name" value="glutathione-dependent formaldehyde- activating enzyme (gfa)"/>
    <property type="match status" value="1"/>
</dbReference>